<sequence length="310" mass="34186">MLPRWSTPAYRTTPNRNTGRFIAGSGSLSLFASSGISLNERLRTRARLTNLAVGLILLALALSVVANLSYWLAEPNLSTSITTGRAGKPRWKEQLDKLASLGGSSHSSTGFTDSDAPLSIEATIDRQEGLRKLDHLVMVAGHAVWTGTDAGNREDDEDWVLQPIQKGGSVKTFYKHIERGVQEVLADPRSLLIFSGGQTRPDTPPTTEAQSYLRLALATHLLPPSPDFYRATTEEFALDSFENVLFSLARFKEMTGRWPERMTVIGFEMKRARAAIKFPEDMFHYIGIDDEGDTRASYEGEASPTSLLPP</sequence>
<evidence type="ECO:0000313" key="1">
    <source>
        <dbReference type="EMBL" id="KAJ9115212.1"/>
    </source>
</evidence>
<dbReference type="Proteomes" id="UP001230649">
    <property type="component" value="Unassembled WGS sequence"/>
</dbReference>
<dbReference type="EMBL" id="JASBWS010000006">
    <property type="protein sequence ID" value="KAJ9115212.1"/>
    <property type="molecule type" value="Genomic_DNA"/>
</dbReference>
<evidence type="ECO:0000313" key="2">
    <source>
        <dbReference type="Proteomes" id="UP001230649"/>
    </source>
</evidence>
<proteinExistence type="predicted"/>
<organism evidence="1 2">
    <name type="scientific">Naganishia adeliensis</name>
    <dbReference type="NCBI Taxonomy" id="92952"/>
    <lineage>
        <taxon>Eukaryota</taxon>
        <taxon>Fungi</taxon>
        <taxon>Dikarya</taxon>
        <taxon>Basidiomycota</taxon>
        <taxon>Agaricomycotina</taxon>
        <taxon>Tremellomycetes</taxon>
        <taxon>Filobasidiales</taxon>
        <taxon>Filobasidiaceae</taxon>
        <taxon>Naganishia</taxon>
    </lineage>
</organism>
<keyword evidence="2" id="KW-1185">Reference proteome</keyword>
<name>A0ACC2WVY7_9TREE</name>
<gene>
    <name evidence="1" type="ORF">QFC20_001079</name>
</gene>
<comment type="caution">
    <text evidence="1">The sequence shown here is derived from an EMBL/GenBank/DDBJ whole genome shotgun (WGS) entry which is preliminary data.</text>
</comment>
<reference evidence="1" key="1">
    <citation type="submission" date="2023-04" db="EMBL/GenBank/DDBJ databases">
        <title>Draft Genome sequencing of Naganishia species isolated from polar environments using Oxford Nanopore Technology.</title>
        <authorList>
            <person name="Leo P."/>
            <person name="Venkateswaran K."/>
        </authorList>
    </citation>
    <scope>NUCLEOTIDE SEQUENCE</scope>
    <source>
        <strain evidence="1">MNA-CCFEE 5262</strain>
    </source>
</reference>
<accession>A0ACC2WVY7</accession>
<protein>
    <submittedName>
        <fullName evidence="1">Uncharacterized protein</fullName>
    </submittedName>
</protein>